<sequence>MKKLFIYLAVVFFVLFLISIVKFNYDKTETMYWNTIRIQFSIQAILLLFASIVLMIIHFFIKK</sequence>
<reference evidence="3" key="1">
    <citation type="submission" date="2016-12" db="EMBL/GenBank/DDBJ databases">
        <authorList>
            <person name="Varghese N."/>
            <person name="Submissions S."/>
        </authorList>
    </citation>
    <scope>NUCLEOTIDE SEQUENCE [LARGE SCALE GENOMIC DNA]</scope>
    <source>
        <strain evidence="3">DSM 18830</strain>
    </source>
</reference>
<keyword evidence="1" id="KW-0472">Membrane</keyword>
<feature type="transmembrane region" description="Helical" evidence="1">
    <location>
        <begin position="40"/>
        <end position="61"/>
    </location>
</feature>
<keyword evidence="3" id="KW-1185">Reference proteome</keyword>
<proteinExistence type="predicted"/>
<organism evidence="2 3">
    <name type="scientific">Flavobacterium cucumis</name>
    <dbReference type="NCBI Taxonomy" id="416016"/>
    <lineage>
        <taxon>Bacteria</taxon>
        <taxon>Pseudomonadati</taxon>
        <taxon>Bacteroidota</taxon>
        <taxon>Flavobacteriia</taxon>
        <taxon>Flavobacteriales</taxon>
        <taxon>Flavobacteriaceae</taxon>
        <taxon>Flavobacterium</taxon>
    </lineage>
</organism>
<evidence type="ECO:0000256" key="1">
    <source>
        <dbReference type="SAM" id="Phobius"/>
    </source>
</evidence>
<feature type="transmembrane region" description="Helical" evidence="1">
    <location>
        <begin position="5"/>
        <end position="25"/>
    </location>
</feature>
<dbReference type="STRING" id="416016.SAMN05443547_2586"/>
<protein>
    <submittedName>
        <fullName evidence="2">Uncharacterized protein</fullName>
    </submittedName>
</protein>
<keyword evidence="1" id="KW-1133">Transmembrane helix</keyword>
<dbReference type="AlphaFoldDB" id="A0A1M7ZZ98"/>
<evidence type="ECO:0000313" key="2">
    <source>
        <dbReference type="EMBL" id="SHO74201.1"/>
    </source>
</evidence>
<gene>
    <name evidence="2" type="ORF">SAMN05443547_2586</name>
</gene>
<dbReference type="Proteomes" id="UP000184611">
    <property type="component" value="Unassembled WGS sequence"/>
</dbReference>
<accession>A0A1M7ZZ98</accession>
<evidence type="ECO:0000313" key="3">
    <source>
        <dbReference type="Proteomes" id="UP000184611"/>
    </source>
</evidence>
<dbReference type="EMBL" id="FRYK01000006">
    <property type="protein sequence ID" value="SHO74201.1"/>
    <property type="molecule type" value="Genomic_DNA"/>
</dbReference>
<name>A0A1M7ZZ98_9FLAO</name>
<keyword evidence="1" id="KW-0812">Transmembrane</keyword>